<dbReference type="SUPFAM" id="SSF53335">
    <property type="entry name" value="S-adenosyl-L-methionine-dependent methyltransferases"/>
    <property type="match status" value="1"/>
</dbReference>
<evidence type="ECO:0000313" key="2">
    <source>
        <dbReference type="EMBL" id="MDY0881542.1"/>
    </source>
</evidence>
<feature type="domain" description="Methyltransferase type 11" evidence="1">
    <location>
        <begin position="54"/>
        <end position="138"/>
    </location>
</feature>
<comment type="caution">
    <text evidence="2">The sequence shown here is derived from an EMBL/GenBank/DDBJ whole genome shotgun (WGS) entry which is preliminary data.</text>
</comment>
<dbReference type="PANTHER" id="PTHR43591">
    <property type="entry name" value="METHYLTRANSFERASE"/>
    <property type="match status" value="1"/>
</dbReference>
<keyword evidence="2" id="KW-0489">Methyltransferase</keyword>
<evidence type="ECO:0000259" key="1">
    <source>
        <dbReference type="Pfam" id="PF08241"/>
    </source>
</evidence>
<dbReference type="Pfam" id="PF08241">
    <property type="entry name" value="Methyltransf_11"/>
    <property type="match status" value="1"/>
</dbReference>
<dbReference type="RefSeq" id="WP_320506601.1">
    <property type="nucleotide sequence ID" value="NZ_JAXCLW010000001.1"/>
</dbReference>
<accession>A0ABU5E6M6</accession>
<gene>
    <name evidence="2" type="ORF">SMD27_01675</name>
</gene>
<dbReference type="InterPro" id="IPR029063">
    <property type="entry name" value="SAM-dependent_MTases_sf"/>
</dbReference>
<dbReference type="GO" id="GO:0008168">
    <property type="term" value="F:methyltransferase activity"/>
    <property type="evidence" value="ECO:0007669"/>
    <property type="project" value="UniProtKB-KW"/>
</dbReference>
<protein>
    <submittedName>
        <fullName evidence="2">Class I SAM-dependent methyltransferase</fullName>
    </submittedName>
</protein>
<sequence>MSSVLSKVYHEIGAGGFAHNDQIMLFFLRVHALLTPDMTVMDFGAGRGRVSEASSGFCRDFKILKGKCDKVIGVDIDPAVLENQTVNEACVIDADGHIPLPDQAVDLVFSCATFEHIEYPAKTAQELSRVLRPGGWICAWTPAKWGYVAVGARLVPNAMHHHAVRMLSSGGRRSADVFPTFYRLNTIGAVRRHFVPLGFTDYSYYLGGSPSYFANQAALARFWAGYNSLMPPPLKKNLHVFLQKNP</sequence>
<proteinExistence type="predicted"/>
<name>A0ABU5E6M6_9PROT</name>
<dbReference type="Proteomes" id="UP001279642">
    <property type="component" value="Unassembled WGS sequence"/>
</dbReference>
<dbReference type="InterPro" id="IPR013216">
    <property type="entry name" value="Methyltransf_11"/>
</dbReference>
<keyword evidence="2" id="KW-0808">Transferase</keyword>
<dbReference type="Gene3D" id="3.40.50.150">
    <property type="entry name" value="Vaccinia Virus protein VP39"/>
    <property type="match status" value="1"/>
</dbReference>
<evidence type="ECO:0000313" key="3">
    <source>
        <dbReference type="Proteomes" id="UP001279642"/>
    </source>
</evidence>
<dbReference type="CDD" id="cd02440">
    <property type="entry name" value="AdoMet_MTases"/>
    <property type="match status" value="1"/>
</dbReference>
<keyword evidence="3" id="KW-1185">Reference proteome</keyword>
<dbReference type="EMBL" id="JAXCLW010000001">
    <property type="protein sequence ID" value="MDY0881542.1"/>
    <property type="molecule type" value="Genomic_DNA"/>
</dbReference>
<reference evidence="2 3" key="1">
    <citation type="journal article" date="2016" name="Antonie Van Leeuwenhoek">
        <title>Dongia soli sp. nov., isolated from soil from Dokdo, Korea.</title>
        <authorList>
            <person name="Kim D.U."/>
            <person name="Lee H."/>
            <person name="Kim H."/>
            <person name="Kim S.G."/>
            <person name="Ka J.O."/>
        </authorList>
    </citation>
    <scope>NUCLEOTIDE SEQUENCE [LARGE SCALE GENOMIC DNA]</scope>
    <source>
        <strain evidence="2 3">D78</strain>
    </source>
</reference>
<dbReference type="GO" id="GO:0032259">
    <property type="term" value="P:methylation"/>
    <property type="evidence" value="ECO:0007669"/>
    <property type="project" value="UniProtKB-KW"/>
</dbReference>
<organism evidence="2 3">
    <name type="scientific">Dongia soli</name>
    <dbReference type="NCBI Taxonomy" id="600628"/>
    <lineage>
        <taxon>Bacteria</taxon>
        <taxon>Pseudomonadati</taxon>
        <taxon>Pseudomonadota</taxon>
        <taxon>Alphaproteobacteria</taxon>
        <taxon>Rhodospirillales</taxon>
        <taxon>Dongiaceae</taxon>
        <taxon>Dongia</taxon>
    </lineage>
</organism>